<name>F7NGE4_9FIRM</name>
<dbReference type="PANTHER" id="PTHR13774:SF39">
    <property type="entry name" value="BIOSYNTHESIS PROTEIN, PUTATIVE-RELATED"/>
    <property type="match status" value="1"/>
</dbReference>
<dbReference type="RefSeq" id="WP_004093661.1">
    <property type="nucleotide sequence ID" value="NZ_AFGF01000042.1"/>
</dbReference>
<comment type="similarity">
    <text evidence="1">Belongs to the PhzF family.</text>
</comment>
<reference evidence="4 5" key="1">
    <citation type="journal article" date="2011" name="EMBO J.">
        <title>Structural diversity of bacterial flagellar motors.</title>
        <authorList>
            <person name="Chen S."/>
            <person name="Beeby M."/>
            <person name="Murphy G.E."/>
            <person name="Leadbetter J.R."/>
            <person name="Hendrixson D.R."/>
            <person name="Briegel A."/>
            <person name="Li Z."/>
            <person name="Shi J."/>
            <person name="Tocheva E.I."/>
            <person name="Muller A."/>
            <person name="Dobro M.J."/>
            <person name="Jensen G.J."/>
        </authorList>
    </citation>
    <scope>NUCLEOTIDE SEQUENCE [LARGE SCALE GENOMIC DNA]</scope>
    <source>
        <strain evidence="4 5">DSM 6540</strain>
    </source>
</reference>
<dbReference type="NCBIfam" id="TIGR00654">
    <property type="entry name" value="PhzF_family"/>
    <property type="match status" value="1"/>
</dbReference>
<evidence type="ECO:0000313" key="5">
    <source>
        <dbReference type="Proteomes" id="UP000003240"/>
    </source>
</evidence>
<dbReference type="PIRSF" id="PIRSF016184">
    <property type="entry name" value="PhzC_PhzF"/>
    <property type="match status" value="1"/>
</dbReference>
<evidence type="ECO:0000313" key="4">
    <source>
        <dbReference type="EMBL" id="EGO64899.1"/>
    </source>
</evidence>
<dbReference type="eggNOG" id="COG0384">
    <property type="taxonomic scope" value="Bacteria"/>
</dbReference>
<keyword evidence="5" id="KW-1185">Reference proteome</keyword>
<proteinExistence type="inferred from homology"/>
<organism evidence="4 5">
    <name type="scientific">Acetonema longum DSM 6540</name>
    <dbReference type="NCBI Taxonomy" id="1009370"/>
    <lineage>
        <taxon>Bacteria</taxon>
        <taxon>Bacillati</taxon>
        <taxon>Bacillota</taxon>
        <taxon>Negativicutes</taxon>
        <taxon>Acetonemataceae</taxon>
        <taxon>Acetonema</taxon>
    </lineage>
</organism>
<accession>F7NGE4</accession>
<dbReference type="GO" id="GO:0005737">
    <property type="term" value="C:cytoplasm"/>
    <property type="evidence" value="ECO:0007669"/>
    <property type="project" value="TreeGrafter"/>
</dbReference>
<keyword evidence="2" id="KW-0413">Isomerase</keyword>
<protein>
    <submittedName>
        <fullName evidence="4">Epimerase, PhzC/PhzF-like protein</fullName>
    </submittedName>
</protein>
<evidence type="ECO:0000256" key="3">
    <source>
        <dbReference type="PIRSR" id="PIRSR016184-1"/>
    </source>
</evidence>
<dbReference type="GO" id="GO:0016853">
    <property type="term" value="F:isomerase activity"/>
    <property type="evidence" value="ECO:0007669"/>
    <property type="project" value="UniProtKB-KW"/>
</dbReference>
<dbReference type="Gene3D" id="3.10.310.10">
    <property type="entry name" value="Diaminopimelate Epimerase, Chain A, domain 1"/>
    <property type="match status" value="2"/>
</dbReference>
<feature type="active site" evidence="3">
    <location>
        <position position="47"/>
    </location>
</feature>
<dbReference type="OrthoDB" id="9788221at2"/>
<gene>
    <name evidence="4" type="ORF">ALO_05640</name>
</gene>
<dbReference type="PANTHER" id="PTHR13774">
    <property type="entry name" value="PHENAZINE BIOSYNTHESIS PROTEIN"/>
    <property type="match status" value="1"/>
</dbReference>
<dbReference type="Pfam" id="PF02567">
    <property type="entry name" value="PhzC-PhzF"/>
    <property type="match status" value="1"/>
</dbReference>
<dbReference type="EMBL" id="AFGF01000042">
    <property type="protein sequence ID" value="EGO64899.1"/>
    <property type="molecule type" value="Genomic_DNA"/>
</dbReference>
<sequence>MLFYIVDAFADKPFGGNAAGVVILGPCDEFPSDEIMINVAAELKYSETAFVKPISGSQFKIRYFMPAAEVDLCGHATIGAFGVLMDCGLVRDNAAYLLDTRSGQREVSLKDGLIIMDMSSPKVMAEITSPAKLKELTRVMGISAGDVGMTPQLISTGLPDIILNVKTKEALMKIKPDFPALAKLSEEYQAVGVHAFALNANRGTAVDQAIAHCRNFAPLYAIGEEAATGTSNGALTFYLYKHGFVQEEKWNLFLQGESMNRPSRIMSILQRAPGDNTDQAIRIKIGGDYKILVKGDLYL</sequence>
<dbReference type="InterPro" id="IPR003719">
    <property type="entry name" value="Phenazine_PhzF-like"/>
</dbReference>
<evidence type="ECO:0000256" key="1">
    <source>
        <dbReference type="ARBA" id="ARBA00008270"/>
    </source>
</evidence>
<dbReference type="Proteomes" id="UP000003240">
    <property type="component" value="Unassembled WGS sequence"/>
</dbReference>
<dbReference type="SUPFAM" id="SSF54506">
    <property type="entry name" value="Diaminopimelate epimerase-like"/>
    <property type="match status" value="1"/>
</dbReference>
<evidence type="ECO:0000256" key="2">
    <source>
        <dbReference type="ARBA" id="ARBA00023235"/>
    </source>
</evidence>
<dbReference type="AlphaFoldDB" id="F7NGE4"/>
<comment type="caution">
    <text evidence="4">The sequence shown here is derived from an EMBL/GenBank/DDBJ whole genome shotgun (WGS) entry which is preliminary data.</text>
</comment>
<dbReference type="STRING" id="1009370.ALO_05640"/>